<dbReference type="EC" id="2.7.7.7" evidence="1"/>
<sequence length="295" mass="33190">MATEKSPAFVNARRQLQQALKKGKVAHAYLFTGGDEEARIELAEYLAAVLNCREPSGEEPCGCCRSCRQMAGGNHPDFHLVRPQGATLKIEQIRELERRLALRSFQGGARVAVLAGAETMTEAAANCLLKTLEEPPQGAYLILLAKRPDLLPATIRSRCQELHLKDEEEEAFAGINYWQRLMGADLRAMAQEILPDLEKEEDLKGILEAMSLACRDQLVWQMTGTEKLLLRPEGFLPSSMTPRQLWHCYRLIQECRAAVDHNGNRRLILEALMFNLLEIKTGEVRGDSYGYRRAL</sequence>
<dbReference type="GO" id="GO:0003887">
    <property type="term" value="F:DNA-directed DNA polymerase activity"/>
    <property type="evidence" value="ECO:0007669"/>
    <property type="project" value="UniProtKB-EC"/>
</dbReference>
<name>A0A2T0ATS7_9FIRM</name>
<dbReference type="Gene3D" id="3.40.50.300">
    <property type="entry name" value="P-loop containing nucleotide triphosphate hydrolases"/>
    <property type="match status" value="1"/>
</dbReference>
<evidence type="ECO:0000313" key="1">
    <source>
        <dbReference type="EMBL" id="PRR73842.1"/>
    </source>
</evidence>
<dbReference type="Pfam" id="PF13177">
    <property type="entry name" value="DNA_pol3_delta2"/>
    <property type="match status" value="1"/>
</dbReference>
<dbReference type="SUPFAM" id="SSF52540">
    <property type="entry name" value="P-loop containing nucleoside triphosphate hydrolases"/>
    <property type="match status" value="1"/>
</dbReference>
<dbReference type="Proteomes" id="UP000238415">
    <property type="component" value="Unassembled WGS sequence"/>
</dbReference>
<gene>
    <name evidence="1" type="primary">dnaX_2</name>
    <name evidence="1" type="ORF">MOHU_09820</name>
</gene>
<dbReference type="InterPro" id="IPR050238">
    <property type="entry name" value="DNA_Rep/Repair_Clamp_Loader"/>
</dbReference>
<keyword evidence="1" id="KW-0548">Nucleotidyltransferase</keyword>
<dbReference type="OrthoDB" id="9810148at2"/>
<keyword evidence="1" id="KW-0808">Transferase</keyword>
<dbReference type="InterPro" id="IPR004622">
    <property type="entry name" value="DNA_pol_HolB"/>
</dbReference>
<protein>
    <submittedName>
        <fullName evidence="1">DNA polymerase III subunit tau</fullName>
        <ecNumber evidence="1">2.7.7.7</ecNumber>
    </submittedName>
</protein>
<organism evidence="1 2">
    <name type="scientific">Neomoorella humiferrea</name>
    <dbReference type="NCBI Taxonomy" id="676965"/>
    <lineage>
        <taxon>Bacteria</taxon>
        <taxon>Bacillati</taxon>
        <taxon>Bacillota</taxon>
        <taxon>Clostridia</taxon>
        <taxon>Neomoorellales</taxon>
        <taxon>Neomoorellaceae</taxon>
        <taxon>Neomoorella</taxon>
    </lineage>
</organism>
<dbReference type="InterPro" id="IPR027417">
    <property type="entry name" value="P-loop_NTPase"/>
</dbReference>
<evidence type="ECO:0000313" key="2">
    <source>
        <dbReference type="Proteomes" id="UP000238415"/>
    </source>
</evidence>
<keyword evidence="2" id="KW-1185">Reference proteome</keyword>
<dbReference type="PANTHER" id="PTHR11669">
    <property type="entry name" value="REPLICATION FACTOR C / DNA POLYMERASE III GAMMA-TAU SUBUNIT"/>
    <property type="match status" value="1"/>
</dbReference>
<dbReference type="PANTHER" id="PTHR11669:SF8">
    <property type="entry name" value="DNA POLYMERASE III SUBUNIT DELTA"/>
    <property type="match status" value="1"/>
</dbReference>
<dbReference type="NCBIfam" id="TIGR00678">
    <property type="entry name" value="holB"/>
    <property type="match status" value="1"/>
</dbReference>
<dbReference type="RefSeq" id="WP_106004980.1">
    <property type="nucleotide sequence ID" value="NZ_CP136419.1"/>
</dbReference>
<dbReference type="GO" id="GO:0006261">
    <property type="term" value="P:DNA-templated DNA replication"/>
    <property type="evidence" value="ECO:0007669"/>
    <property type="project" value="TreeGrafter"/>
</dbReference>
<dbReference type="GO" id="GO:0008408">
    <property type="term" value="F:3'-5' exonuclease activity"/>
    <property type="evidence" value="ECO:0007669"/>
    <property type="project" value="InterPro"/>
</dbReference>
<comment type="caution">
    <text evidence="1">The sequence shown here is derived from an EMBL/GenBank/DDBJ whole genome shotgun (WGS) entry which is preliminary data.</text>
</comment>
<dbReference type="AlphaFoldDB" id="A0A2T0ATS7"/>
<proteinExistence type="predicted"/>
<accession>A0A2T0ATS7</accession>
<reference evidence="1 2" key="1">
    <citation type="submission" date="2018-03" db="EMBL/GenBank/DDBJ databases">
        <title>Genome sequence of Moorella humiferrea DSM 23265.</title>
        <authorList>
            <person name="Poehlein A."/>
            <person name="Daniel R."/>
        </authorList>
    </citation>
    <scope>NUCLEOTIDE SEQUENCE [LARGE SCALE GENOMIC DNA]</scope>
    <source>
        <strain evidence="1 2">DSM 23265</strain>
    </source>
</reference>
<dbReference type="EMBL" id="PVXM01000015">
    <property type="protein sequence ID" value="PRR73842.1"/>
    <property type="molecule type" value="Genomic_DNA"/>
</dbReference>